<dbReference type="OrthoDB" id="10303867at2759"/>
<reference evidence="1" key="1">
    <citation type="submission" date="2012-04" db="EMBL/GenBank/DDBJ databases">
        <title>The Genome Sequence of Loa loa.</title>
        <authorList>
            <consortium name="The Broad Institute Genome Sequencing Platform"/>
            <consortium name="Broad Institute Genome Sequencing Center for Infectious Disease"/>
            <person name="Nutman T.B."/>
            <person name="Fink D.L."/>
            <person name="Russ C."/>
            <person name="Young S."/>
            <person name="Zeng Q."/>
            <person name="Gargeya S."/>
            <person name="Alvarado L."/>
            <person name="Berlin A."/>
            <person name="Chapman S.B."/>
            <person name="Chen Z."/>
            <person name="Freedman E."/>
            <person name="Gellesch M."/>
            <person name="Goldberg J."/>
            <person name="Griggs A."/>
            <person name="Gujja S."/>
            <person name="Heilman E.R."/>
            <person name="Heiman D."/>
            <person name="Howarth C."/>
            <person name="Mehta T."/>
            <person name="Neiman D."/>
            <person name="Pearson M."/>
            <person name="Roberts A."/>
            <person name="Saif S."/>
            <person name="Shea T."/>
            <person name="Shenoy N."/>
            <person name="Sisk P."/>
            <person name="Stolte C."/>
            <person name="Sykes S."/>
            <person name="White J."/>
            <person name="Yandava C."/>
            <person name="Haas B."/>
            <person name="Henn M.R."/>
            <person name="Nusbaum C."/>
            <person name="Birren B."/>
        </authorList>
    </citation>
    <scope>NUCLEOTIDE SEQUENCE [LARGE SCALE GENOMIC DNA]</scope>
</reference>
<name>A0A1S0U832_LOALO</name>
<dbReference type="AlphaFoldDB" id="A0A1S0U832"/>
<dbReference type="InParanoid" id="A0A1S0U832"/>
<protein>
    <submittedName>
        <fullName evidence="1">Uncharacterized protein</fullName>
    </submittedName>
</protein>
<proteinExistence type="predicted"/>
<accession>A0A1S0U832</accession>
<sequence>MKYKRNGQVIACKSATAMVTDTWDTSQLADEEKERQKRIFNTYFTTDVSRYEDQCKS</sequence>
<dbReference type="EMBL" id="JH712072">
    <property type="protein sequence ID" value="EFO26659.2"/>
    <property type="molecule type" value="Genomic_DNA"/>
</dbReference>
<dbReference type="OMA" id="YKRNGQV"/>
<gene>
    <name evidence="1" type="ORF">LOAG_01823</name>
</gene>
<evidence type="ECO:0000313" key="1">
    <source>
        <dbReference type="EMBL" id="EFO26659.2"/>
    </source>
</evidence>
<organism evidence="1">
    <name type="scientific">Loa loa</name>
    <name type="common">Eye worm</name>
    <name type="synonym">Filaria loa</name>
    <dbReference type="NCBI Taxonomy" id="7209"/>
    <lineage>
        <taxon>Eukaryota</taxon>
        <taxon>Metazoa</taxon>
        <taxon>Ecdysozoa</taxon>
        <taxon>Nematoda</taxon>
        <taxon>Chromadorea</taxon>
        <taxon>Rhabditida</taxon>
        <taxon>Spirurina</taxon>
        <taxon>Spiruromorpha</taxon>
        <taxon>Filarioidea</taxon>
        <taxon>Onchocercidae</taxon>
        <taxon>Loa</taxon>
    </lineage>
</organism>
<dbReference type="KEGG" id="loa:LOAG_01823"/>
<dbReference type="RefSeq" id="XP_020303731.1">
    <property type="nucleotide sequence ID" value="XM_020445855.1"/>
</dbReference>
<dbReference type="GeneID" id="31251340"/>
<dbReference type="CTD" id="31251340"/>